<evidence type="ECO:0000313" key="21">
    <source>
        <dbReference type="Proteomes" id="UP000295788"/>
    </source>
</evidence>
<keyword evidence="21" id="KW-1185">Reference proteome</keyword>
<dbReference type="Gene3D" id="3.40.430.10">
    <property type="entry name" value="Dihydrofolate Reductase, subunit A"/>
    <property type="match status" value="1"/>
</dbReference>
<keyword evidence="8 15" id="KW-0378">Hydrolase</keyword>
<dbReference type="InterPro" id="IPR002734">
    <property type="entry name" value="RibDG_C"/>
</dbReference>
<evidence type="ECO:0000256" key="11">
    <source>
        <dbReference type="ARBA" id="ARBA00023002"/>
    </source>
</evidence>
<evidence type="ECO:0000256" key="7">
    <source>
        <dbReference type="ARBA" id="ARBA00022723"/>
    </source>
</evidence>
<feature type="binding site" evidence="18">
    <location>
        <position position="50"/>
    </location>
    <ligand>
        <name>Zn(2+)</name>
        <dbReference type="ChEBI" id="CHEBI:29105"/>
        <note>catalytic</note>
    </ligand>
</feature>
<sequence length="368" mass="40621">MNDQYYMQLAIDMAQRTKGQTSPNPIVGAVVVNNGRIVGLGTHLKAGEPHAEIHALNMAGEMAKGSTLYVTLEPCSHYGKTPPCAERIIKEKVKRVVISNVDPNPLVAGKGIELMKNAGIEVVVGVLEKEAKRLNETFYKYITSQRPFVTVKTAMTLDGKIATFTGNSQWITGEKARRYVHQLRHEHDAIMVGIGTVLKDNPSLTVRMEQLGIQPIRVVIDTTLKIPMDSKLILDQQAPTWIFTTEQASEEKVEKLKDMGIKVVQTKGDKDVPLKEVLHYLGRNQITSVLVEGGSSLVGRLFDERLIDKYIAFIAPKLIGGSSSLTSIGGKGIENMSDAVQLIDITIERYENDICITGYPSYQGMEEK</sequence>
<dbReference type="Gene3D" id="3.40.140.10">
    <property type="entry name" value="Cytidine Deaminase, domain 2"/>
    <property type="match status" value="1"/>
</dbReference>
<evidence type="ECO:0000256" key="15">
    <source>
        <dbReference type="PIRNR" id="PIRNR006769"/>
    </source>
</evidence>
<evidence type="ECO:0000256" key="13">
    <source>
        <dbReference type="ARBA" id="ARBA00049861"/>
    </source>
</evidence>
<dbReference type="SUPFAM" id="SSF53597">
    <property type="entry name" value="Dihydrofolate reductase-like"/>
    <property type="match status" value="1"/>
</dbReference>
<dbReference type="EC" id="3.5.4.26" evidence="15"/>
<evidence type="ECO:0000313" key="20">
    <source>
        <dbReference type="EMBL" id="TCS81067.1"/>
    </source>
</evidence>
<keyword evidence="10 15" id="KW-0521">NADP</keyword>
<comment type="similarity">
    <text evidence="4 15">In the N-terminal section; belongs to the cytidine and deoxycytidylate deaminase family.</text>
</comment>
<proteinExistence type="inferred from homology"/>
<comment type="pathway">
    <text evidence="3 15">Cofactor biosynthesis; riboflavin biosynthesis; 5-amino-6-(D-ribitylamino)uracil from GTP: step 3/4.</text>
</comment>
<dbReference type="Proteomes" id="UP000295788">
    <property type="component" value="Unassembled WGS sequence"/>
</dbReference>
<dbReference type="PROSITE" id="PS51747">
    <property type="entry name" value="CYT_DCMP_DEAMINASES_2"/>
    <property type="match status" value="1"/>
</dbReference>
<comment type="function">
    <text evidence="1 15">Converts 2,5-diamino-6-(ribosylamino)-4(3h)-pyrimidinone 5'-phosphate into 5-amino-6-(ribosylamino)-2,4(1h,3h)-pyrimidinedione 5'-phosphate.</text>
</comment>
<name>A0A4R3KD42_9BACI</name>
<dbReference type="GO" id="GO:0009231">
    <property type="term" value="P:riboflavin biosynthetic process"/>
    <property type="evidence" value="ECO:0007669"/>
    <property type="project" value="UniProtKB-UniPathway"/>
</dbReference>
<dbReference type="EC" id="1.1.1.193" evidence="15"/>
<evidence type="ECO:0000256" key="1">
    <source>
        <dbReference type="ARBA" id="ARBA00002151"/>
    </source>
</evidence>
<dbReference type="NCBIfam" id="TIGR00326">
    <property type="entry name" value="eubact_ribD"/>
    <property type="match status" value="1"/>
</dbReference>
<comment type="cofactor">
    <cofactor evidence="15 18">
        <name>Zn(2+)</name>
        <dbReference type="ChEBI" id="CHEBI:29105"/>
    </cofactor>
    <text evidence="15 18">Binds 1 zinc ion.</text>
</comment>
<dbReference type="InterPro" id="IPR024072">
    <property type="entry name" value="DHFR-like_dom_sf"/>
</dbReference>
<gene>
    <name evidence="20" type="ORF">EDD72_11448</name>
</gene>
<feature type="binding site" evidence="17">
    <location>
        <position position="196"/>
    </location>
    <ligand>
        <name>NADP(+)</name>
        <dbReference type="ChEBI" id="CHEBI:58349"/>
    </ligand>
</feature>
<evidence type="ECO:0000259" key="19">
    <source>
        <dbReference type="PROSITE" id="PS51747"/>
    </source>
</evidence>
<dbReference type="InterPro" id="IPR004794">
    <property type="entry name" value="Eubact_RibD"/>
</dbReference>
<dbReference type="GO" id="GO:0008270">
    <property type="term" value="F:zinc ion binding"/>
    <property type="evidence" value="ECO:0007669"/>
    <property type="project" value="InterPro"/>
</dbReference>
<feature type="binding site" evidence="17">
    <location>
        <position position="184"/>
    </location>
    <ligand>
        <name>substrate</name>
    </ligand>
</feature>
<feature type="binding site" evidence="17">
    <location>
        <position position="292"/>
    </location>
    <ligand>
        <name>substrate</name>
    </ligand>
</feature>
<evidence type="ECO:0000256" key="10">
    <source>
        <dbReference type="ARBA" id="ARBA00022857"/>
    </source>
</evidence>
<dbReference type="InterPro" id="IPR050765">
    <property type="entry name" value="Riboflavin_Biosynth_HTPR"/>
</dbReference>
<dbReference type="GO" id="GO:0008835">
    <property type="term" value="F:diaminohydroxyphosphoribosylaminopyrimidine deaminase activity"/>
    <property type="evidence" value="ECO:0007669"/>
    <property type="project" value="UniProtKB-EC"/>
</dbReference>
<dbReference type="InterPro" id="IPR016193">
    <property type="entry name" value="Cytidine_deaminase-like"/>
</dbReference>
<dbReference type="Pfam" id="PF01872">
    <property type="entry name" value="RibD_C"/>
    <property type="match status" value="1"/>
</dbReference>
<feature type="binding site" evidence="17">
    <location>
        <position position="170"/>
    </location>
    <ligand>
        <name>NADP(+)</name>
        <dbReference type="ChEBI" id="CHEBI:58349"/>
    </ligand>
</feature>
<protein>
    <recommendedName>
        <fullName evidence="15">Riboflavin biosynthesis protein RibD</fullName>
    </recommendedName>
    <domain>
        <recommendedName>
            <fullName evidence="15">Diaminohydroxyphosphoribosylaminopyrimidine deaminase</fullName>
            <shortName evidence="15">DRAP deaminase</shortName>
            <ecNumber evidence="15">3.5.4.26</ecNumber>
        </recommendedName>
        <alternativeName>
            <fullName evidence="15">Riboflavin-specific deaminase</fullName>
        </alternativeName>
    </domain>
    <domain>
        <recommendedName>
            <fullName evidence="15">5-amino-6-(5-phosphoribosylamino)uracil reductase</fullName>
            <ecNumber evidence="15">1.1.1.193</ecNumber>
        </recommendedName>
        <alternativeName>
            <fullName evidence="15">HTP reductase</fullName>
        </alternativeName>
    </domain>
</protein>
<comment type="similarity">
    <text evidence="5 15">In the C-terminal section; belongs to the HTP reductase family.</text>
</comment>
<keyword evidence="7 15" id="KW-0479">Metal-binding</keyword>
<dbReference type="GO" id="GO:0050661">
    <property type="term" value="F:NADP binding"/>
    <property type="evidence" value="ECO:0007669"/>
    <property type="project" value="InterPro"/>
</dbReference>
<comment type="catalytic activity">
    <reaction evidence="14 15">
        <text>2,5-diamino-6-hydroxy-4-(5-phosphoribosylamino)-pyrimidine + H2O + H(+) = 5-amino-6-(5-phospho-D-ribosylamino)uracil + NH4(+)</text>
        <dbReference type="Rhea" id="RHEA:21868"/>
        <dbReference type="ChEBI" id="CHEBI:15377"/>
        <dbReference type="ChEBI" id="CHEBI:15378"/>
        <dbReference type="ChEBI" id="CHEBI:28938"/>
        <dbReference type="ChEBI" id="CHEBI:58453"/>
        <dbReference type="ChEBI" id="CHEBI:58614"/>
        <dbReference type="EC" id="3.5.4.26"/>
    </reaction>
</comment>
<feature type="binding site" evidence="17">
    <location>
        <position position="168"/>
    </location>
    <ligand>
        <name>substrate</name>
    </ligand>
</feature>
<evidence type="ECO:0000256" key="14">
    <source>
        <dbReference type="ARBA" id="ARBA00049886"/>
    </source>
</evidence>
<organism evidence="20 21">
    <name type="scientific">Tepidibacillus fermentans</name>
    <dbReference type="NCBI Taxonomy" id="1281767"/>
    <lineage>
        <taxon>Bacteria</taxon>
        <taxon>Bacillati</taxon>
        <taxon>Bacillota</taxon>
        <taxon>Bacilli</taxon>
        <taxon>Bacillales</taxon>
        <taxon>Bacillaceae</taxon>
        <taxon>Tepidibacillus</taxon>
    </lineage>
</organism>
<dbReference type="PROSITE" id="PS00903">
    <property type="entry name" value="CYT_DCMP_DEAMINASES_1"/>
    <property type="match status" value="1"/>
</dbReference>
<comment type="caution">
    <text evidence="20">The sequence shown here is derived from an EMBL/GenBank/DDBJ whole genome shotgun (WGS) entry which is preliminary data.</text>
</comment>
<accession>A0A4R3KD42</accession>
<evidence type="ECO:0000256" key="8">
    <source>
        <dbReference type="ARBA" id="ARBA00022801"/>
    </source>
</evidence>
<dbReference type="EMBL" id="SMAB01000014">
    <property type="protein sequence ID" value="TCS81067.1"/>
    <property type="molecule type" value="Genomic_DNA"/>
</dbReference>
<evidence type="ECO:0000256" key="18">
    <source>
        <dbReference type="PIRSR" id="PIRSR006769-3"/>
    </source>
</evidence>
<evidence type="ECO:0000256" key="6">
    <source>
        <dbReference type="ARBA" id="ARBA00022619"/>
    </source>
</evidence>
<dbReference type="FunFam" id="3.40.140.10:FF:000025">
    <property type="entry name" value="Riboflavin biosynthesis protein RibD"/>
    <property type="match status" value="1"/>
</dbReference>
<dbReference type="SUPFAM" id="SSF53927">
    <property type="entry name" value="Cytidine deaminase-like"/>
    <property type="match status" value="1"/>
</dbReference>
<reference evidence="20 21" key="1">
    <citation type="submission" date="2019-03" db="EMBL/GenBank/DDBJ databases">
        <title>Genomic Encyclopedia of Type Strains, Phase IV (KMG-IV): sequencing the most valuable type-strain genomes for metagenomic binning, comparative biology and taxonomic classification.</title>
        <authorList>
            <person name="Goeker M."/>
        </authorList>
    </citation>
    <scope>NUCLEOTIDE SEQUENCE [LARGE SCALE GENOMIC DNA]</scope>
    <source>
        <strain evidence="20 21">DSM 23802</strain>
    </source>
</reference>
<evidence type="ECO:0000256" key="2">
    <source>
        <dbReference type="ARBA" id="ARBA00004882"/>
    </source>
</evidence>
<comment type="catalytic activity">
    <reaction evidence="13 15">
        <text>5-amino-6-(5-phospho-D-ribitylamino)uracil + NADP(+) = 5-amino-6-(5-phospho-D-ribosylamino)uracil + NADPH + H(+)</text>
        <dbReference type="Rhea" id="RHEA:17845"/>
        <dbReference type="ChEBI" id="CHEBI:15378"/>
        <dbReference type="ChEBI" id="CHEBI:57783"/>
        <dbReference type="ChEBI" id="CHEBI:58349"/>
        <dbReference type="ChEBI" id="CHEBI:58421"/>
        <dbReference type="ChEBI" id="CHEBI:58453"/>
        <dbReference type="EC" id="1.1.1.193"/>
    </reaction>
</comment>
<evidence type="ECO:0000256" key="4">
    <source>
        <dbReference type="ARBA" id="ARBA00005259"/>
    </source>
</evidence>
<dbReference type="Pfam" id="PF00383">
    <property type="entry name" value="dCMP_cyt_deam_1"/>
    <property type="match status" value="1"/>
</dbReference>
<evidence type="ECO:0000256" key="17">
    <source>
        <dbReference type="PIRSR" id="PIRSR006769-2"/>
    </source>
</evidence>
<evidence type="ECO:0000256" key="5">
    <source>
        <dbReference type="ARBA" id="ARBA00007417"/>
    </source>
</evidence>
<feature type="domain" description="CMP/dCMP-type deaminase" evidence="19">
    <location>
        <begin position="1"/>
        <end position="123"/>
    </location>
</feature>
<dbReference type="PANTHER" id="PTHR38011:SF7">
    <property type="entry name" value="2,5-DIAMINO-6-RIBOSYLAMINO-4(3H)-PYRIMIDINONE 5'-PHOSPHATE REDUCTASE"/>
    <property type="match status" value="1"/>
</dbReference>
<dbReference type="AlphaFoldDB" id="A0A4R3KD42"/>
<feature type="binding site" evidence="17">
    <location>
        <position position="200"/>
    </location>
    <ligand>
        <name>NADP(+)</name>
        <dbReference type="ChEBI" id="CHEBI:58349"/>
    </ligand>
</feature>
<dbReference type="InterPro" id="IPR002125">
    <property type="entry name" value="CMP_dCMP_dom"/>
</dbReference>
<evidence type="ECO:0000256" key="16">
    <source>
        <dbReference type="PIRSR" id="PIRSR006769-1"/>
    </source>
</evidence>
<comment type="pathway">
    <text evidence="2 15">Cofactor biosynthesis; riboflavin biosynthesis; 5-amino-6-(D-ribitylamino)uracil from GTP: step 2/4.</text>
</comment>
<dbReference type="NCBIfam" id="TIGR00227">
    <property type="entry name" value="ribD_Cterm"/>
    <property type="match status" value="1"/>
</dbReference>
<feature type="binding site" evidence="18">
    <location>
        <position position="84"/>
    </location>
    <ligand>
        <name>Zn(2+)</name>
        <dbReference type="ChEBI" id="CHEBI:29105"/>
        <note>catalytic</note>
    </ligand>
</feature>
<dbReference type="PIRSF" id="PIRSF006769">
    <property type="entry name" value="RibD"/>
    <property type="match status" value="1"/>
</dbReference>
<feature type="binding site" evidence="17">
    <location>
        <position position="207"/>
    </location>
    <ligand>
        <name>substrate</name>
    </ligand>
</feature>
<dbReference type="UniPathway" id="UPA00275">
    <property type="reaction ID" value="UER00401"/>
</dbReference>
<keyword evidence="12" id="KW-0511">Multifunctional enzyme</keyword>
<feature type="binding site" evidence="17">
    <location>
        <position position="222"/>
    </location>
    <ligand>
        <name>NADP(+)</name>
        <dbReference type="ChEBI" id="CHEBI:58349"/>
    </ligand>
</feature>
<dbReference type="CDD" id="cd01284">
    <property type="entry name" value="Riboflavin_deaminase-reductase"/>
    <property type="match status" value="1"/>
</dbReference>
<feature type="binding site" evidence="17">
    <location>
        <position position="154"/>
    </location>
    <ligand>
        <name>NADP(+)</name>
        <dbReference type="ChEBI" id="CHEBI:58349"/>
    </ligand>
</feature>
<dbReference type="RefSeq" id="WP_132769524.1">
    <property type="nucleotide sequence ID" value="NZ_SMAB01000014.1"/>
</dbReference>
<evidence type="ECO:0000256" key="3">
    <source>
        <dbReference type="ARBA" id="ARBA00004910"/>
    </source>
</evidence>
<feature type="active site" description="Proton donor" evidence="16">
    <location>
        <position position="52"/>
    </location>
</feature>
<evidence type="ECO:0000256" key="9">
    <source>
        <dbReference type="ARBA" id="ARBA00022833"/>
    </source>
</evidence>
<dbReference type="GO" id="GO:0008703">
    <property type="term" value="F:5-amino-6-(5-phosphoribosylamino)uracil reductase activity"/>
    <property type="evidence" value="ECO:0007669"/>
    <property type="project" value="UniProtKB-EC"/>
</dbReference>
<dbReference type="PANTHER" id="PTHR38011">
    <property type="entry name" value="DIHYDROFOLATE REDUCTASE FAMILY PROTEIN (AFU_ORTHOLOGUE AFUA_8G06820)"/>
    <property type="match status" value="1"/>
</dbReference>
<feature type="binding site" evidence="18">
    <location>
        <position position="75"/>
    </location>
    <ligand>
        <name>Zn(2+)</name>
        <dbReference type="ChEBI" id="CHEBI:29105"/>
        <note>catalytic</note>
    </ligand>
</feature>
<keyword evidence="11 15" id="KW-0560">Oxidoreductase</keyword>
<feature type="binding site" evidence="17">
    <location>
        <position position="204"/>
    </location>
    <ligand>
        <name>substrate</name>
    </ligand>
</feature>
<keyword evidence="9 15" id="KW-0862">Zinc</keyword>
<keyword evidence="6 15" id="KW-0686">Riboflavin biosynthesis</keyword>
<dbReference type="OrthoDB" id="9800865at2"/>
<evidence type="ECO:0000256" key="12">
    <source>
        <dbReference type="ARBA" id="ARBA00023268"/>
    </source>
</evidence>
<dbReference type="InterPro" id="IPR016192">
    <property type="entry name" value="APOBEC/CMP_deaminase_Zn-bd"/>
</dbReference>
<dbReference type="InterPro" id="IPR011549">
    <property type="entry name" value="RibD_C"/>
</dbReference>